<dbReference type="InterPro" id="IPR002104">
    <property type="entry name" value="Integrase_catalytic"/>
</dbReference>
<keyword evidence="2 4" id="KW-0238">DNA-binding</keyword>
<name>A0ABT6QZT6_9BACL</name>
<dbReference type="PROSITE" id="PS51900">
    <property type="entry name" value="CB"/>
    <property type="match status" value="1"/>
</dbReference>
<dbReference type="InterPro" id="IPR010998">
    <property type="entry name" value="Integrase_recombinase_N"/>
</dbReference>
<feature type="domain" description="Core-binding (CB)" evidence="6">
    <location>
        <begin position="63"/>
        <end position="145"/>
    </location>
</feature>
<dbReference type="Pfam" id="PF24624">
    <property type="entry name" value="Int_N"/>
    <property type="match status" value="1"/>
</dbReference>
<protein>
    <submittedName>
        <fullName evidence="7">Site-specific integrase</fullName>
    </submittedName>
</protein>
<sequence length="382" mass="43918">MANIKKNTKTGLWWVRLSLGTDECGKRIQAYYSNKRKQEVEFWIAEQVAARKDGSIRKVIQIRTMEQLFAVWLEDHVRLTKATTTYHSYQSILNRVPTWFMQLKVDRVEPTHAQRLLADWHRDGLKASTINSRRAIFVGMFSWAIRMNNYKGTNPFSAVTKLNEGLKEMETYSVEELATYLRTAQDVMTTGNYAAIMLISYAGLRAREATALRWSDVDFDRMVIMVKRTAIEVKGGYSFSNTKGKKVRVVTISKHVAEELRRIRVEQRYDSVRMGWRNDEDLICLGVSGAYLWHSGLRRRHIETIKAAGLPKITLHGLRHTHASLLMEMGVHAKVIQERLGHADATLTMDTYAHVLHTLQSDTATQFEQLLKRKKTAQQSGS</sequence>
<dbReference type="CDD" id="cd01189">
    <property type="entry name" value="INT_ICEBs1_C_like"/>
    <property type="match status" value="1"/>
</dbReference>
<dbReference type="InterPro" id="IPR011010">
    <property type="entry name" value="DNA_brk_join_enz"/>
</dbReference>
<comment type="similarity">
    <text evidence="1">Belongs to the 'phage' integrase family.</text>
</comment>
<dbReference type="PANTHER" id="PTHR30349:SF41">
    <property type="entry name" value="INTEGRASE_RECOMBINASE PROTEIN MJ0367-RELATED"/>
    <property type="match status" value="1"/>
</dbReference>
<dbReference type="InterPro" id="IPR044068">
    <property type="entry name" value="CB"/>
</dbReference>
<comment type="caution">
    <text evidence="7">The sequence shown here is derived from an EMBL/GenBank/DDBJ whole genome shotgun (WGS) entry which is preliminary data.</text>
</comment>
<proteinExistence type="inferred from homology"/>
<dbReference type="Gene3D" id="1.10.150.130">
    <property type="match status" value="1"/>
</dbReference>
<reference evidence="7 8" key="1">
    <citation type="submission" date="2023-04" db="EMBL/GenBank/DDBJ databases">
        <title>Antarctic isolates genomes.</title>
        <authorList>
            <person name="Dimov S.G."/>
        </authorList>
    </citation>
    <scope>NUCLEOTIDE SEQUENCE [LARGE SCALE GENOMIC DNA]</scope>
    <source>
        <strain evidence="7 8">AL19</strain>
    </source>
</reference>
<dbReference type="PROSITE" id="PS51898">
    <property type="entry name" value="TYR_RECOMBINASE"/>
    <property type="match status" value="1"/>
</dbReference>
<evidence type="ECO:0000256" key="4">
    <source>
        <dbReference type="PROSITE-ProRule" id="PRU01248"/>
    </source>
</evidence>
<evidence type="ECO:0000259" key="5">
    <source>
        <dbReference type="PROSITE" id="PS51898"/>
    </source>
</evidence>
<accession>A0ABT6QZT6</accession>
<feature type="domain" description="Tyr recombinase" evidence="5">
    <location>
        <begin position="167"/>
        <end position="366"/>
    </location>
</feature>
<dbReference type="RefSeq" id="WP_282354806.1">
    <property type="nucleotide sequence ID" value="NZ_JASBQV010000004.1"/>
</dbReference>
<dbReference type="InterPro" id="IPR013762">
    <property type="entry name" value="Integrase-like_cat_sf"/>
</dbReference>
<dbReference type="Pfam" id="PF00589">
    <property type="entry name" value="Phage_integrase"/>
    <property type="match status" value="1"/>
</dbReference>
<organism evidence="7 8">
    <name type="scientific">Exiguobacterium antarcticum</name>
    <dbReference type="NCBI Taxonomy" id="132920"/>
    <lineage>
        <taxon>Bacteria</taxon>
        <taxon>Bacillati</taxon>
        <taxon>Bacillota</taxon>
        <taxon>Bacilli</taxon>
        <taxon>Bacillales</taxon>
        <taxon>Bacillales Family XII. Incertae Sedis</taxon>
        <taxon>Exiguobacterium</taxon>
    </lineage>
</organism>
<evidence type="ECO:0000259" key="6">
    <source>
        <dbReference type="PROSITE" id="PS51900"/>
    </source>
</evidence>
<gene>
    <name evidence="7" type="ORF">QK289_04280</name>
</gene>
<evidence type="ECO:0000256" key="1">
    <source>
        <dbReference type="ARBA" id="ARBA00008857"/>
    </source>
</evidence>
<dbReference type="Gene3D" id="1.10.443.10">
    <property type="entry name" value="Intergrase catalytic core"/>
    <property type="match status" value="1"/>
</dbReference>
<keyword evidence="3" id="KW-0233">DNA recombination</keyword>
<evidence type="ECO:0000256" key="3">
    <source>
        <dbReference type="ARBA" id="ARBA00023172"/>
    </source>
</evidence>
<keyword evidence="8" id="KW-1185">Reference proteome</keyword>
<dbReference type="Proteomes" id="UP001243286">
    <property type="component" value="Unassembled WGS sequence"/>
</dbReference>
<dbReference type="SUPFAM" id="SSF56349">
    <property type="entry name" value="DNA breaking-rejoining enzymes"/>
    <property type="match status" value="1"/>
</dbReference>
<evidence type="ECO:0000313" key="7">
    <source>
        <dbReference type="EMBL" id="MDI3234216.1"/>
    </source>
</evidence>
<dbReference type="InterPro" id="IPR050090">
    <property type="entry name" value="Tyrosine_recombinase_XerCD"/>
</dbReference>
<evidence type="ECO:0000313" key="8">
    <source>
        <dbReference type="Proteomes" id="UP001243286"/>
    </source>
</evidence>
<evidence type="ECO:0000256" key="2">
    <source>
        <dbReference type="ARBA" id="ARBA00023125"/>
    </source>
</evidence>
<dbReference type="EMBL" id="JASBQV010000004">
    <property type="protein sequence ID" value="MDI3234216.1"/>
    <property type="molecule type" value="Genomic_DNA"/>
</dbReference>
<dbReference type="PANTHER" id="PTHR30349">
    <property type="entry name" value="PHAGE INTEGRASE-RELATED"/>
    <property type="match status" value="1"/>
</dbReference>
<dbReference type="InterPro" id="IPR057084">
    <property type="entry name" value="Int_N"/>
</dbReference>